<dbReference type="RefSeq" id="WP_028482678.1">
    <property type="nucleotide sequence ID" value="NZ_LVVZ01000041.1"/>
</dbReference>
<dbReference type="Proteomes" id="UP000185783">
    <property type="component" value="Unassembled WGS sequence"/>
</dbReference>
<dbReference type="EMBL" id="LVVZ01000041">
    <property type="protein sequence ID" value="OKL42644.1"/>
    <property type="molecule type" value="Genomic_DNA"/>
</dbReference>
<name>A0A1U7JD76_9HYPH</name>
<organism evidence="3 4">
    <name type="scientific">Pseudovibrio exalbescens</name>
    <dbReference type="NCBI Taxonomy" id="197461"/>
    <lineage>
        <taxon>Bacteria</taxon>
        <taxon>Pseudomonadati</taxon>
        <taxon>Pseudomonadota</taxon>
        <taxon>Alphaproteobacteria</taxon>
        <taxon>Hyphomicrobiales</taxon>
        <taxon>Stappiaceae</taxon>
        <taxon>Pseudovibrio</taxon>
    </lineage>
</organism>
<feature type="compositionally biased region" description="Polar residues" evidence="1">
    <location>
        <begin position="68"/>
        <end position="77"/>
    </location>
</feature>
<dbReference type="STRING" id="197461.A3843_18525"/>
<accession>A0A1U7JD76</accession>
<evidence type="ECO:0000256" key="2">
    <source>
        <dbReference type="SAM" id="Phobius"/>
    </source>
</evidence>
<dbReference type="AlphaFoldDB" id="A0A1U7JD76"/>
<evidence type="ECO:0000313" key="3">
    <source>
        <dbReference type="EMBL" id="OKL42644.1"/>
    </source>
</evidence>
<keyword evidence="2" id="KW-0812">Transmembrane</keyword>
<keyword evidence="2" id="KW-1133">Transmembrane helix</keyword>
<sequence length="120" mass="12604">MNNTTHSAAMTVVRTAVLYSTGTLLIMAGLSFDPAASFRYGALMTLLLAGFFLLKGTQPPPSTQQSTAPVTASQQVPAPSDEQSSDESRALEAAYIKGARTAMYGGLALWSISLVLNSMT</sequence>
<feature type="transmembrane region" description="Helical" evidence="2">
    <location>
        <begin position="12"/>
        <end position="32"/>
    </location>
</feature>
<protein>
    <submittedName>
        <fullName evidence="3">Uncharacterized protein</fullName>
    </submittedName>
</protein>
<evidence type="ECO:0000313" key="4">
    <source>
        <dbReference type="Proteomes" id="UP000185783"/>
    </source>
</evidence>
<gene>
    <name evidence="3" type="ORF">A3843_18525</name>
</gene>
<proteinExistence type="predicted"/>
<keyword evidence="4" id="KW-1185">Reference proteome</keyword>
<reference evidence="3 4" key="1">
    <citation type="submission" date="2016-03" db="EMBL/GenBank/DDBJ databases">
        <title>Genome sequence of Nesiotobacter sp. nov., a moderately halophilic alphaproteobacterium isolated from the Yellow Sea, China.</title>
        <authorList>
            <person name="Zhang G."/>
            <person name="Zhang R."/>
        </authorList>
    </citation>
    <scope>NUCLEOTIDE SEQUENCE [LARGE SCALE GENOMIC DNA]</scope>
    <source>
        <strain evidence="3 4">WB1-6</strain>
    </source>
</reference>
<evidence type="ECO:0000256" key="1">
    <source>
        <dbReference type="SAM" id="MobiDB-lite"/>
    </source>
</evidence>
<feature type="region of interest" description="Disordered" evidence="1">
    <location>
        <begin position="59"/>
        <end position="89"/>
    </location>
</feature>
<feature type="transmembrane region" description="Helical" evidence="2">
    <location>
        <begin position="38"/>
        <end position="54"/>
    </location>
</feature>
<keyword evidence="2" id="KW-0472">Membrane</keyword>
<comment type="caution">
    <text evidence="3">The sequence shown here is derived from an EMBL/GenBank/DDBJ whole genome shotgun (WGS) entry which is preliminary data.</text>
</comment>